<gene>
    <name evidence="1" type="ORF">L917_03179</name>
</gene>
<accession>W2LRN4</accession>
<dbReference type="EMBL" id="KI678173">
    <property type="protein sequence ID" value="ETM00067.1"/>
    <property type="molecule type" value="Genomic_DNA"/>
</dbReference>
<organism evidence="1">
    <name type="scientific">Phytophthora nicotianae</name>
    <name type="common">Potato buckeye rot agent</name>
    <name type="synonym">Phytophthora parasitica</name>
    <dbReference type="NCBI Taxonomy" id="4792"/>
    <lineage>
        <taxon>Eukaryota</taxon>
        <taxon>Sar</taxon>
        <taxon>Stramenopiles</taxon>
        <taxon>Oomycota</taxon>
        <taxon>Peronosporomycetes</taxon>
        <taxon>Peronosporales</taxon>
        <taxon>Peronosporaceae</taxon>
        <taxon>Phytophthora</taxon>
    </lineage>
</organism>
<name>W2LRN4_PHYNI</name>
<sequence>MRSPPIQYPLTLTSVKECAQDAEVQDGPRSDISFCRVLKTG</sequence>
<protein>
    <submittedName>
        <fullName evidence="1">Uncharacterized protein</fullName>
    </submittedName>
</protein>
<dbReference type="AlphaFoldDB" id="W2LRN4"/>
<reference evidence="1" key="1">
    <citation type="submission" date="2013-11" db="EMBL/GenBank/DDBJ databases">
        <title>The Genome Sequence of Phytophthora parasitica CHvinca01.</title>
        <authorList>
            <consortium name="The Broad Institute Genomics Platform"/>
            <person name="Russ C."/>
            <person name="Tyler B."/>
            <person name="Panabieres F."/>
            <person name="Shan W."/>
            <person name="Tripathy S."/>
            <person name="Grunwald N."/>
            <person name="Machado M."/>
            <person name="Johnson C.S."/>
            <person name="Arredondo F."/>
            <person name="Hong C."/>
            <person name="Coffey M."/>
            <person name="Young S.K."/>
            <person name="Zeng Q."/>
            <person name="Gargeya S."/>
            <person name="Fitzgerald M."/>
            <person name="Abouelleil A."/>
            <person name="Alvarado L."/>
            <person name="Chapman S.B."/>
            <person name="Gainer-Dewar J."/>
            <person name="Goldberg J."/>
            <person name="Griggs A."/>
            <person name="Gujja S."/>
            <person name="Hansen M."/>
            <person name="Howarth C."/>
            <person name="Imamovic A."/>
            <person name="Ireland A."/>
            <person name="Larimer J."/>
            <person name="McCowan C."/>
            <person name="Murphy C."/>
            <person name="Pearson M."/>
            <person name="Poon T.W."/>
            <person name="Priest M."/>
            <person name="Roberts A."/>
            <person name="Saif S."/>
            <person name="Shea T."/>
            <person name="Sykes S."/>
            <person name="Wortman J."/>
            <person name="Nusbaum C."/>
            <person name="Birren B."/>
        </authorList>
    </citation>
    <scope>NUCLEOTIDE SEQUENCE [LARGE SCALE GENOMIC DNA]</scope>
    <source>
        <strain evidence="1">CHvinca01</strain>
    </source>
</reference>
<evidence type="ECO:0000313" key="1">
    <source>
        <dbReference type="EMBL" id="ETM00067.1"/>
    </source>
</evidence>
<proteinExistence type="predicted"/>
<dbReference type="Proteomes" id="UP000054423">
    <property type="component" value="Unassembled WGS sequence"/>
</dbReference>